<name>A0A2P2NSJ0_RHIMU</name>
<protein>
    <submittedName>
        <fullName evidence="1">Uncharacterized protein</fullName>
    </submittedName>
</protein>
<accession>A0A2P2NSJ0</accession>
<evidence type="ECO:0000313" key="1">
    <source>
        <dbReference type="EMBL" id="MBX45476.1"/>
    </source>
</evidence>
<organism evidence="1">
    <name type="scientific">Rhizophora mucronata</name>
    <name type="common">Asiatic mangrove</name>
    <dbReference type="NCBI Taxonomy" id="61149"/>
    <lineage>
        <taxon>Eukaryota</taxon>
        <taxon>Viridiplantae</taxon>
        <taxon>Streptophyta</taxon>
        <taxon>Embryophyta</taxon>
        <taxon>Tracheophyta</taxon>
        <taxon>Spermatophyta</taxon>
        <taxon>Magnoliopsida</taxon>
        <taxon>eudicotyledons</taxon>
        <taxon>Gunneridae</taxon>
        <taxon>Pentapetalae</taxon>
        <taxon>rosids</taxon>
        <taxon>fabids</taxon>
        <taxon>Malpighiales</taxon>
        <taxon>Rhizophoraceae</taxon>
        <taxon>Rhizophora</taxon>
    </lineage>
</organism>
<sequence length="53" mass="6341">MFFNFYQVRNIFMIVFKTVFPHGRLLGMNILSFCSKDNRRSQWLCTAIFLSNS</sequence>
<proteinExistence type="predicted"/>
<dbReference type="EMBL" id="GGEC01064992">
    <property type="protein sequence ID" value="MBX45476.1"/>
    <property type="molecule type" value="Transcribed_RNA"/>
</dbReference>
<reference evidence="1" key="1">
    <citation type="submission" date="2018-02" db="EMBL/GenBank/DDBJ databases">
        <title>Rhizophora mucronata_Transcriptome.</title>
        <authorList>
            <person name="Meera S.P."/>
            <person name="Sreeshan A."/>
            <person name="Augustine A."/>
        </authorList>
    </citation>
    <scope>NUCLEOTIDE SEQUENCE</scope>
    <source>
        <tissue evidence="1">Leaf</tissue>
    </source>
</reference>
<dbReference type="AlphaFoldDB" id="A0A2P2NSJ0"/>